<dbReference type="SUPFAM" id="SSF56801">
    <property type="entry name" value="Acetyl-CoA synthetase-like"/>
    <property type="match status" value="1"/>
</dbReference>
<keyword evidence="2" id="KW-1185">Reference proteome</keyword>
<name>A0A135I541_9GAMM</name>
<organism evidence="1 2">
    <name type="scientific">Enterovibrio coralii</name>
    <dbReference type="NCBI Taxonomy" id="294935"/>
    <lineage>
        <taxon>Bacteria</taxon>
        <taxon>Pseudomonadati</taxon>
        <taxon>Pseudomonadota</taxon>
        <taxon>Gammaproteobacteria</taxon>
        <taxon>Vibrionales</taxon>
        <taxon>Vibrionaceae</taxon>
        <taxon>Enterovibrio</taxon>
    </lineage>
</organism>
<dbReference type="PANTHER" id="PTHR36932:SF1">
    <property type="entry name" value="CAPSULAR POLYSACCHARIDE BIOSYNTHESIS PROTEIN"/>
    <property type="match status" value="1"/>
</dbReference>
<dbReference type="OrthoDB" id="580775at2"/>
<comment type="caution">
    <text evidence="1">The sequence shown here is derived from an EMBL/GenBank/DDBJ whole genome shotgun (WGS) entry which is preliminary data.</text>
</comment>
<dbReference type="InterPro" id="IPR053158">
    <property type="entry name" value="CapK_Type1_Caps_Biosynth"/>
</dbReference>
<accession>A0A135I541</accession>
<sequence>MIEGKHLQTFFEANFEKLNKAIKDTPIYMNYPNCQPSEDKVSWFNSLPLLDKTQIIEKFPFNFFSEDSDAIFDPSQNEIVESSGTSEHKIQVIRPLDFKKIWTSAAHRYHKVYESPDVKEAILTTLNCSRSQCNLPFSDYEERIQGHRLLLNRSISPVHWNDEECQRMLDELVRFKPTVLTAHPLYFIHFDRWLQRNGKSAPHVPVIFFSYDFVSDICIDRAKHWDADDISVQYGLTEVFTAFTRCSQGHYHLIEEGLYAEVLNDGQPTLPGEVGELVLTSVRNPLMPLVRYRTGDLVKVSNQGLCSCDFSSFHIESLEGRQRERIVGKEEALSLRTLDRLLSQYPEVDYYQLDQTDNSRPKLLLVCPSDEKESLPEIIDAKVSALIGLPVEVLVVREIPMQRNGKYAYVIGQAVDTLAPPAEIAMQ</sequence>
<dbReference type="STRING" id="294935.ATN88_07560"/>
<protein>
    <recommendedName>
        <fullName evidence="3">CoF synthetase</fullName>
    </recommendedName>
</protein>
<proteinExistence type="predicted"/>
<evidence type="ECO:0008006" key="3">
    <source>
        <dbReference type="Google" id="ProtNLM"/>
    </source>
</evidence>
<dbReference type="PANTHER" id="PTHR36932">
    <property type="entry name" value="CAPSULAR POLYSACCHARIDE BIOSYNTHESIS PROTEIN"/>
    <property type="match status" value="1"/>
</dbReference>
<dbReference type="InterPro" id="IPR042099">
    <property type="entry name" value="ANL_N_sf"/>
</dbReference>
<evidence type="ECO:0000313" key="2">
    <source>
        <dbReference type="Proteomes" id="UP000070529"/>
    </source>
</evidence>
<evidence type="ECO:0000313" key="1">
    <source>
        <dbReference type="EMBL" id="KXF80534.1"/>
    </source>
</evidence>
<dbReference type="AlphaFoldDB" id="A0A135I541"/>
<dbReference type="Gene3D" id="3.40.50.12780">
    <property type="entry name" value="N-terminal domain of ligase-like"/>
    <property type="match status" value="1"/>
</dbReference>
<reference evidence="1 2" key="1">
    <citation type="submission" date="2015-11" db="EMBL/GenBank/DDBJ databases">
        <title>Genomic Taxonomy of the Vibrionaceae.</title>
        <authorList>
            <person name="Gomez-Gil B."/>
            <person name="Enciso-Ibarra J."/>
        </authorList>
    </citation>
    <scope>NUCLEOTIDE SEQUENCE [LARGE SCALE GENOMIC DNA]</scope>
    <source>
        <strain evidence="1 2">CAIM 912</strain>
    </source>
</reference>
<gene>
    <name evidence="1" type="ORF">ATN88_07560</name>
</gene>
<dbReference type="EMBL" id="LNTY01000050">
    <property type="protein sequence ID" value="KXF80534.1"/>
    <property type="molecule type" value="Genomic_DNA"/>
</dbReference>
<dbReference type="RefSeq" id="WP_067419031.1">
    <property type="nucleotide sequence ID" value="NZ_LNTY01000050.1"/>
</dbReference>
<dbReference type="Proteomes" id="UP000070529">
    <property type="component" value="Unassembled WGS sequence"/>
</dbReference>